<evidence type="ECO:0000259" key="8">
    <source>
        <dbReference type="Pfam" id="PF00749"/>
    </source>
</evidence>
<evidence type="ECO:0000256" key="3">
    <source>
        <dbReference type="ARBA" id="ARBA00022741"/>
    </source>
</evidence>
<keyword evidence="4" id="KW-0862">Zinc</keyword>
<dbReference type="InterPro" id="IPR020058">
    <property type="entry name" value="Glu/Gln-tRNA-synth_Ib_cat-dom"/>
</dbReference>
<gene>
    <name evidence="9" type="ORF">FHS11_003220</name>
</gene>
<dbReference type="InterPro" id="IPR049940">
    <property type="entry name" value="GluQ/Sye"/>
</dbReference>
<dbReference type="InterPro" id="IPR014729">
    <property type="entry name" value="Rossmann-like_a/b/a_fold"/>
</dbReference>
<dbReference type="GO" id="GO:0004818">
    <property type="term" value="F:glutamate-tRNA ligase activity"/>
    <property type="evidence" value="ECO:0007669"/>
    <property type="project" value="UniProtKB-EC"/>
</dbReference>
<keyword evidence="7" id="KW-0648">Protein biosynthesis</keyword>
<dbReference type="GO" id="GO:0005524">
    <property type="term" value="F:ATP binding"/>
    <property type="evidence" value="ECO:0007669"/>
    <property type="project" value="UniProtKB-KW"/>
</dbReference>
<evidence type="ECO:0000256" key="7">
    <source>
        <dbReference type="RuleBase" id="RU363037"/>
    </source>
</evidence>
<keyword evidence="10" id="KW-1185">Reference proteome</keyword>
<organism evidence="9 10">
    <name type="scientific">Mucilaginibacter gotjawali</name>
    <dbReference type="NCBI Taxonomy" id="1550579"/>
    <lineage>
        <taxon>Bacteria</taxon>
        <taxon>Pseudomonadati</taxon>
        <taxon>Bacteroidota</taxon>
        <taxon>Sphingobacteriia</taxon>
        <taxon>Sphingobacteriales</taxon>
        <taxon>Sphingobacteriaceae</taxon>
        <taxon>Mucilaginibacter</taxon>
    </lineage>
</organism>
<dbReference type="PANTHER" id="PTHR43311:SF1">
    <property type="entry name" value="GLUTAMYL-Q TRNA(ASP) SYNTHETASE"/>
    <property type="match status" value="1"/>
</dbReference>
<evidence type="ECO:0000256" key="5">
    <source>
        <dbReference type="ARBA" id="ARBA00022840"/>
    </source>
</evidence>
<evidence type="ECO:0000256" key="4">
    <source>
        <dbReference type="ARBA" id="ARBA00022833"/>
    </source>
</evidence>
<feature type="domain" description="Glutamyl/glutaminyl-tRNA synthetase class Ib catalytic" evidence="8">
    <location>
        <begin position="168"/>
        <end position="265"/>
    </location>
</feature>
<dbReference type="EMBL" id="JACHWX010000009">
    <property type="protein sequence ID" value="MBB3056794.1"/>
    <property type="molecule type" value="Genomic_DNA"/>
</dbReference>
<dbReference type="PANTHER" id="PTHR43311">
    <property type="entry name" value="GLUTAMATE--TRNA LIGASE"/>
    <property type="match status" value="1"/>
</dbReference>
<dbReference type="SUPFAM" id="SSF52374">
    <property type="entry name" value="Nucleotidylyl transferase"/>
    <property type="match status" value="1"/>
</dbReference>
<evidence type="ECO:0000256" key="6">
    <source>
        <dbReference type="ARBA" id="ARBA00023146"/>
    </source>
</evidence>
<dbReference type="Gene3D" id="3.40.50.620">
    <property type="entry name" value="HUPs"/>
    <property type="match status" value="1"/>
</dbReference>
<comment type="caution">
    <text evidence="9">The sequence shown here is derived from an EMBL/GenBank/DDBJ whole genome shotgun (WGS) entry which is preliminary data.</text>
</comment>
<protein>
    <submittedName>
        <fullName evidence="9">Glutamyl-tRNA synthetase</fullName>
        <ecNumber evidence="9">6.1.1.17</ecNumber>
    </submittedName>
</protein>
<dbReference type="RefSeq" id="WP_096355990.1">
    <property type="nucleotide sequence ID" value="NZ_AP017313.1"/>
</dbReference>
<dbReference type="EC" id="6.1.1.17" evidence="9"/>
<accession>A0A839SHN0</accession>
<keyword evidence="5 7" id="KW-0067">ATP-binding</keyword>
<dbReference type="GO" id="GO:0006424">
    <property type="term" value="P:glutamyl-tRNA aminoacylation"/>
    <property type="evidence" value="ECO:0007669"/>
    <property type="project" value="TreeGrafter"/>
</dbReference>
<dbReference type="InterPro" id="IPR000924">
    <property type="entry name" value="Glu/Gln-tRNA-synth"/>
</dbReference>
<evidence type="ECO:0000256" key="2">
    <source>
        <dbReference type="ARBA" id="ARBA00022723"/>
    </source>
</evidence>
<feature type="domain" description="Glutamyl/glutaminyl-tRNA synthetase class Ib catalytic" evidence="8">
    <location>
        <begin position="10"/>
        <end position="120"/>
    </location>
</feature>
<reference evidence="9" key="1">
    <citation type="submission" date="2020-08" db="EMBL/GenBank/DDBJ databases">
        <title>Genomic Encyclopedia of Type Strains, Phase III (KMG-III): the genomes of soil and plant-associated and newly described type strains.</title>
        <authorList>
            <person name="Whitman W."/>
        </authorList>
    </citation>
    <scope>NUCLEOTIDE SEQUENCE [LARGE SCALE GENOMIC DNA]</scope>
    <source>
        <strain evidence="9">CECT 8628</strain>
    </source>
</reference>
<dbReference type="PRINTS" id="PR00987">
    <property type="entry name" value="TRNASYNTHGLU"/>
</dbReference>
<dbReference type="PROSITE" id="PS00178">
    <property type="entry name" value="AA_TRNA_LIGASE_I"/>
    <property type="match status" value="1"/>
</dbReference>
<keyword evidence="6 7" id="KW-0030">Aminoacyl-tRNA synthetase</keyword>
<sequence length="296" mass="33074">MPIQSFRFNKTRLAPTPSGFLHLGNILSFIITATLARKTGAKILLRIDDLDQLRVNQSFIRDVFDSLNFLEIPWDEGPRDSAAFESGYSQIHRMGLYEEALRQLAGDGKVFACTCSRKQLINTGKCSCINLQIPLDFENAAWRLITDNKQLAIKSITGEGIPTELPVEMRNFIVKKKDGFPAYQLTSVIDDLFYGIDLVIRGEDLWTSTIAQHQLAIALGKDQFAGLAFCHHPLLKAPNGLKLSKSSGATSIKYLRENGKTPADICMLIAANLNLNETVNSWQELGKILTRDIFDR</sequence>
<keyword evidence="2" id="KW-0479">Metal-binding</keyword>
<dbReference type="OrthoDB" id="9807503at2"/>
<dbReference type="Pfam" id="PF00749">
    <property type="entry name" value="tRNA-synt_1c"/>
    <property type="match status" value="2"/>
</dbReference>
<dbReference type="Proteomes" id="UP000539265">
    <property type="component" value="Unassembled WGS sequence"/>
</dbReference>
<keyword evidence="1 7" id="KW-0436">Ligase</keyword>
<evidence type="ECO:0000313" key="10">
    <source>
        <dbReference type="Proteomes" id="UP000539265"/>
    </source>
</evidence>
<dbReference type="InterPro" id="IPR001412">
    <property type="entry name" value="aa-tRNA-synth_I_CS"/>
</dbReference>
<proteinExistence type="inferred from homology"/>
<dbReference type="GO" id="GO:0005829">
    <property type="term" value="C:cytosol"/>
    <property type="evidence" value="ECO:0007669"/>
    <property type="project" value="TreeGrafter"/>
</dbReference>
<name>A0A839SHN0_9SPHI</name>
<dbReference type="AlphaFoldDB" id="A0A839SHN0"/>
<keyword evidence="3 7" id="KW-0547">Nucleotide-binding</keyword>
<comment type="similarity">
    <text evidence="7">Belongs to the class-I aminoacyl-tRNA synthetase family.</text>
</comment>
<evidence type="ECO:0000313" key="9">
    <source>
        <dbReference type="EMBL" id="MBB3056794.1"/>
    </source>
</evidence>
<evidence type="ECO:0000256" key="1">
    <source>
        <dbReference type="ARBA" id="ARBA00022598"/>
    </source>
</evidence>